<dbReference type="EMBL" id="JAHDYR010000006">
    <property type="protein sequence ID" value="KAG9396306.1"/>
    <property type="molecule type" value="Genomic_DNA"/>
</dbReference>
<keyword evidence="2" id="KW-0396">Initiation factor</keyword>
<comment type="caution">
    <text evidence="2">The sequence shown here is derived from an EMBL/GenBank/DDBJ whole genome shotgun (WGS) entry which is preliminary data.</text>
</comment>
<dbReference type="Gene3D" id="1.10.246.60">
    <property type="entry name" value="Eukaryotic translation initiation factor 3 like domains"/>
    <property type="match status" value="1"/>
</dbReference>
<protein>
    <submittedName>
        <fullName evidence="2">Eukaryotic translation initiation factor 3 subunit J</fullName>
    </submittedName>
</protein>
<proteinExistence type="predicted"/>
<dbReference type="AlphaFoldDB" id="A0A8J6C080"/>
<feature type="compositionally biased region" description="Basic and acidic residues" evidence="1">
    <location>
        <begin position="21"/>
        <end position="44"/>
    </location>
</feature>
<dbReference type="GO" id="GO:0003743">
    <property type="term" value="F:translation initiation factor activity"/>
    <property type="evidence" value="ECO:0007669"/>
    <property type="project" value="UniProtKB-KW"/>
</dbReference>
<feature type="compositionally biased region" description="Acidic residues" evidence="1">
    <location>
        <begin position="45"/>
        <end position="55"/>
    </location>
</feature>
<evidence type="ECO:0000313" key="2">
    <source>
        <dbReference type="EMBL" id="KAG9396306.1"/>
    </source>
</evidence>
<evidence type="ECO:0000256" key="1">
    <source>
        <dbReference type="SAM" id="MobiDB-lite"/>
    </source>
</evidence>
<dbReference type="Pfam" id="PF08597">
    <property type="entry name" value="eIF3_subunit"/>
    <property type="match status" value="1"/>
</dbReference>
<feature type="region of interest" description="Disordered" evidence="1">
    <location>
        <begin position="1"/>
        <end position="55"/>
    </location>
</feature>
<dbReference type="InterPro" id="IPR013906">
    <property type="entry name" value="eIF3j"/>
</dbReference>
<feature type="compositionally biased region" description="Basic residues" evidence="1">
    <location>
        <begin position="168"/>
        <end position="184"/>
    </location>
</feature>
<name>A0A8J6C080_9EUKA</name>
<dbReference type="InterPro" id="IPR023194">
    <property type="entry name" value="eIF3-like_dom_sf"/>
</dbReference>
<dbReference type="GO" id="GO:0005852">
    <property type="term" value="C:eukaryotic translation initiation factor 3 complex"/>
    <property type="evidence" value="ECO:0007669"/>
    <property type="project" value="InterPro"/>
</dbReference>
<feature type="compositionally biased region" description="Acidic residues" evidence="1">
    <location>
        <begin position="1"/>
        <end position="19"/>
    </location>
</feature>
<keyword evidence="2" id="KW-0648">Protein biosynthesis</keyword>
<dbReference type="Proteomes" id="UP000717585">
    <property type="component" value="Unassembled WGS sequence"/>
</dbReference>
<keyword evidence="3" id="KW-1185">Reference proteome</keyword>
<gene>
    <name evidence="2" type="ORF">J8273_2037</name>
</gene>
<evidence type="ECO:0000313" key="3">
    <source>
        <dbReference type="Proteomes" id="UP000717585"/>
    </source>
</evidence>
<organism evidence="2 3">
    <name type="scientific">Carpediemonas membranifera</name>
    <dbReference type="NCBI Taxonomy" id="201153"/>
    <lineage>
        <taxon>Eukaryota</taxon>
        <taxon>Metamonada</taxon>
        <taxon>Carpediemonas-like organisms</taxon>
        <taxon>Carpediemonas</taxon>
    </lineage>
</organism>
<sequence>MSDLEDWENESFDEDDFLGEIETKKPVATKKPEPKKPERAREQFDGELAEDDLDEDDVRAAEIRRIELGAMEQAKDLLDGIDDRDGADISGIPFEEMDPKTGAEFDKLADLISAKLRNYNTRDNELLFIPMMKRILRGVFADTTDTDDTKEMVDICSVIHNETVDAKKKSRRKGKSKPKPKNTKGRVSVNISGRGPSRAIDEFDGVDEYDFM</sequence>
<feature type="compositionally biased region" description="Acidic residues" evidence="1">
    <location>
        <begin position="202"/>
        <end position="212"/>
    </location>
</feature>
<accession>A0A8J6C080</accession>
<feature type="region of interest" description="Disordered" evidence="1">
    <location>
        <begin position="166"/>
        <end position="212"/>
    </location>
</feature>
<reference evidence="2" key="1">
    <citation type="submission" date="2021-05" db="EMBL/GenBank/DDBJ databases">
        <title>A free-living protist that lacks canonical eukaryotic 1 DNA replication and segregation systems.</title>
        <authorList>
            <person name="Salas-Leiva D.E."/>
            <person name="Tromer E.C."/>
            <person name="Curtis B.A."/>
            <person name="Jerlstrom-Hultqvist J."/>
            <person name="Kolisko M."/>
            <person name="Yi Z."/>
            <person name="Salas-Leiva J.S."/>
            <person name="Gallot-Lavallee L."/>
            <person name="Kops G.J.P.L."/>
            <person name="Archibald J.M."/>
            <person name="Simpson A.G.B."/>
            <person name="Roger A.J."/>
        </authorList>
    </citation>
    <scope>NUCLEOTIDE SEQUENCE</scope>
    <source>
        <strain evidence="2">BICM</strain>
    </source>
</reference>